<evidence type="ECO:0000313" key="2">
    <source>
        <dbReference type="Proteomes" id="UP000325440"/>
    </source>
</evidence>
<dbReference type="Proteomes" id="UP000325440">
    <property type="component" value="Unassembled WGS sequence"/>
</dbReference>
<name>A0A5E4MR99_9HEMI</name>
<dbReference type="EMBL" id="CABPRJ010000951">
    <property type="protein sequence ID" value="VVC31909.1"/>
    <property type="molecule type" value="Genomic_DNA"/>
</dbReference>
<dbReference type="AlphaFoldDB" id="A0A5E4MR99"/>
<protein>
    <submittedName>
        <fullName evidence="1">Uncharacterized protein</fullName>
    </submittedName>
</protein>
<evidence type="ECO:0000313" key="1">
    <source>
        <dbReference type="EMBL" id="VVC31909.1"/>
    </source>
</evidence>
<gene>
    <name evidence="1" type="ORF">CINCED_3A025706</name>
</gene>
<keyword evidence="2" id="KW-1185">Reference proteome</keyword>
<reference evidence="1 2" key="1">
    <citation type="submission" date="2019-08" db="EMBL/GenBank/DDBJ databases">
        <authorList>
            <person name="Alioto T."/>
            <person name="Alioto T."/>
            <person name="Gomez Garrido J."/>
        </authorList>
    </citation>
    <scope>NUCLEOTIDE SEQUENCE [LARGE SCALE GENOMIC DNA]</scope>
</reference>
<proteinExistence type="predicted"/>
<sequence length="117" mass="13134">MIAHQALSVASDATTIKYLEVIILNCWNHPIMFDVHDFFDLDYNLLQSVDNCVCCHLRGRSGSNTVGNHEHPKLLQVRSTTSTGHVGDSNSLKPFPDNADHFAKTRVKSVYILIVRL</sequence>
<organism evidence="1 2">
    <name type="scientific">Cinara cedri</name>
    <dbReference type="NCBI Taxonomy" id="506608"/>
    <lineage>
        <taxon>Eukaryota</taxon>
        <taxon>Metazoa</taxon>
        <taxon>Ecdysozoa</taxon>
        <taxon>Arthropoda</taxon>
        <taxon>Hexapoda</taxon>
        <taxon>Insecta</taxon>
        <taxon>Pterygota</taxon>
        <taxon>Neoptera</taxon>
        <taxon>Paraneoptera</taxon>
        <taxon>Hemiptera</taxon>
        <taxon>Sternorrhyncha</taxon>
        <taxon>Aphidomorpha</taxon>
        <taxon>Aphidoidea</taxon>
        <taxon>Aphididae</taxon>
        <taxon>Lachninae</taxon>
        <taxon>Cinara</taxon>
    </lineage>
</organism>
<accession>A0A5E4MR99</accession>